<evidence type="ECO:0000256" key="5">
    <source>
        <dbReference type="ARBA" id="ARBA00022692"/>
    </source>
</evidence>
<reference evidence="11 13" key="1">
    <citation type="journal article" date="2014" name="ISME J.">
        <title>Trehalose/2-sulfotrehalose biosynthesis and glycine-betaine uptake are widely spread mechanisms for osmoadaptation in the Halobacteriales.</title>
        <authorList>
            <person name="Youssef N.H."/>
            <person name="Savage-Ashlock K.N."/>
            <person name="McCully A.L."/>
            <person name="Luedtke B."/>
            <person name="Shaw E.I."/>
            <person name="Hoff W.D."/>
            <person name="Elshahed M.S."/>
        </authorList>
    </citation>
    <scope>NUCLEOTIDE SEQUENCE [LARGE SCALE GENOMIC DNA]</scope>
    <source>
        <strain evidence="11 13">DX253</strain>
    </source>
</reference>
<evidence type="ECO:0000256" key="2">
    <source>
        <dbReference type="ARBA" id="ARBA00022448"/>
    </source>
</evidence>
<reference evidence="14" key="2">
    <citation type="submission" date="2016-11" db="EMBL/GenBank/DDBJ databases">
        <authorList>
            <person name="Varghese N."/>
            <person name="Submissions S."/>
        </authorList>
    </citation>
    <scope>NUCLEOTIDE SEQUENCE [LARGE SCALE GENOMIC DNA]</scope>
    <source>
        <strain evidence="14">DX253</strain>
    </source>
</reference>
<dbReference type="Pfam" id="PF01554">
    <property type="entry name" value="MatE"/>
    <property type="match status" value="2"/>
</dbReference>
<evidence type="ECO:0000256" key="1">
    <source>
        <dbReference type="ARBA" id="ARBA00004651"/>
    </source>
</evidence>
<gene>
    <name evidence="12" type="ORF">SAMN05444342_4157</name>
    <name evidence="11" type="ORF">ZOD2009_18010</name>
</gene>
<keyword evidence="8 10" id="KW-0472">Membrane</keyword>
<protein>
    <recommendedName>
        <fullName evidence="9">Multidrug-efflux transporter</fullName>
    </recommendedName>
</protein>
<proteinExistence type="predicted"/>
<keyword evidence="6 10" id="KW-1133">Transmembrane helix</keyword>
<dbReference type="GO" id="GO:0015297">
    <property type="term" value="F:antiporter activity"/>
    <property type="evidence" value="ECO:0007669"/>
    <property type="project" value="UniProtKB-KW"/>
</dbReference>
<dbReference type="PIRSF" id="PIRSF006603">
    <property type="entry name" value="DinF"/>
    <property type="match status" value="1"/>
</dbReference>
<keyword evidence="5 10" id="KW-0812">Transmembrane</keyword>
<dbReference type="Proteomes" id="UP000003751">
    <property type="component" value="Unassembled WGS sequence"/>
</dbReference>
<dbReference type="AlphaFoldDB" id="E7QXR3"/>
<evidence type="ECO:0000256" key="10">
    <source>
        <dbReference type="SAM" id="Phobius"/>
    </source>
</evidence>
<evidence type="ECO:0000256" key="7">
    <source>
        <dbReference type="ARBA" id="ARBA00023065"/>
    </source>
</evidence>
<sequence length="468" mass="49390">MLDVSRDEITNGSLVRALVLLAVPLVAQNLVQVAQQIVDIFWLGRLGETAVAAVGVNIPLTSLIFSVFMITVTGTQVLVSQRVGADELSRARRAVFHGMSLAFALGITMTVLVFVFGRDIIALFGAESAVASAAVTYLVTYSLGFPILGMGDAIEMGFVGWGDSRAALYINVVAVGINIVLDPILIFGLGIPGFEGFGIAGAALATILGYGCSSLFGLGMMIRGRDGFTLTREAMTFRLSDFRELFDIGLPMFGQRAAAQSVRVLIIAVVTAAGGPAAVSAYTIGASVASIAFIPASGLQSAAQSVIGQNIGAENPMRASRTTWVGVAIAAVGLSVIGVIQWFIPGMLTNLFVPNVSQATYDLTVDYLRILAYGYWGIGVMYLLGAGFNGASRTKTTMVADMVKYWGIRLPIAAVGVLWLGYDVHAVFWAVTLSNCVAAVGFGIYYYFQVSDGMTRRASRSANSSVDD</sequence>
<dbReference type="GO" id="GO:0005886">
    <property type="term" value="C:plasma membrane"/>
    <property type="evidence" value="ECO:0007669"/>
    <property type="project" value="UniProtKB-SubCell"/>
</dbReference>
<feature type="transmembrane region" description="Helical" evidence="10">
    <location>
        <begin position="51"/>
        <end position="73"/>
    </location>
</feature>
<dbReference type="NCBIfam" id="TIGR00797">
    <property type="entry name" value="matE"/>
    <property type="match status" value="1"/>
</dbReference>
<dbReference type="InterPro" id="IPR002528">
    <property type="entry name" value="MATE_fam"/>
</dbReference>
<feature type="transmembrane region" description="Helical" evidence="10">
    <location>
        <begin position="324"/>
        <end position="344"/>
    </location>
</feature>
<feature type="transmembrane region" description="Helical" evidence="10">
    <location>
        <begin position="129"/>
        <end position="148"/>
    </location>
</feature>
<dbReference type="GO" id="GO:0006811">
    <property type="term" value="P:monoatomic ion transport"/>
    <property type="evidence" value="ECO:0007669"/>
    <property type="project" value="UniProtKB-KW"/>
</dbReference>
<dbReference type="PANTHER" id="PTHR43298">
    <property type="entry name" value="MULTIDRUG RESISTANCE PROTEIN NORM-RELATED"/>
    <property type="match status" value="1"/>
</dbReference>
<evidence type="ECO:0000256" key="9">
    <source>
        <dbReference type="ARBA" id="ARBA00031636"/>
    </source>
</evidence>
<feature type="transmembrane region" description="Helical" evidence="10">
    <location>
        <begin position="168"/>
        <end position="191"/>
    </location>
</feature>
<keyword evidence="14" id="KW-1185">Reference proteome</keyword>
<evidence type="ECO:0000313" key="13">
    <source>
        <dbReference type="Proteomes" id="UP000003751"/>
    </source>
</evidence>
<feature type="transmembrane region" description="Helical" evidence="10">
    <location>
        <begin position="403"/>
        <end position="422"/>
    </location>
</feature>
<evidence type="ECO:0000313" key="12">
    <source>
        <dbReference type="EMBL" id="SHL57208.1"/>
    </source>
</evidence>
<evidence type="ECO:0000256" key="3">
    <source>
        <dbReference type="ARBA" id="ARBA00022449"/>
    </source>
</evidence>
<dbReference type="InterPro" id="IPR050222">
    <property type="entry name" value="MATE_MdtK"/>
</dbReference>
<dbReference type="Proteomes" id="UP000184203">
    <property type="component" value="Unassembled WGS sequence"/>
</dbReference>
<dbReference type="EMBL" id="FRAN01000008">
    <property type="protein sequence ID" value="SHL57208.1"/>
    <property type="molecule type" value="Genomic_DNA"/>
</dbReference>
<feature type="transmembrane region" description="Helical" evidence="10">
    <location>
        <begin position="197"/>
        <end position="222"/>
    </location>
</feature>
<dbReference type="GO" id="GO:0042910">
    <property type="term" value="F:xenobiotic transmembrane transporter activity"/>
    <property type="evidence" value="ECO:0007669"/>
    <property type="project" value="InterPro"/>
</dbReference>
<evidence type="ECO:0000313" key="14">
    <source>
        <dbReference type="Proteomes" id="UP000184203"/>
    </source>
</evidence>
<keyword evidence="7" id="KW-0406">Ion transport</keyword>
<evidence type="ECO:0000256" key="4">
    <source>
        <dbReference type="ARBA" id="ARBA00022475"/>
    </source>
</evidence>
<dbReference type="eggNOG" id="arCOG01731">
    <property type="taxonomic scope" value="Archaea"/>
</dbReference>
<dbReference type="InterPro" id="IPR048279">
    <property type="entry name" value="MdtK-like"/>
</dbReference>
<dbReference type="EMBL" id="AEMG01000022">
    <property type="protein sequence ID" value="EFW90614.1"/>
    <property type="molecule type" value="Genomic_DNA"/>
</dbReference>
<evidence type="ECO:0000256" key="6">
    <source>
        <dbReference type="ARBA" id="ARBA00022989"/>
    </source>
</evidence>
<accession>E7QXR3</accession>
<evidence type="ECO:0000256" key="8">
    <source>
        <dbReference type="ARBA" id="ARBA00023136"/>
    </source>
</evidence>
<dbReference type="RefSeq" id="WP_007982187.1">
    <property type="nucleotide sequence ID" value="NZ_AEMG01000022.1"/>
</dbReference>
<keyword evidence="2" id="KW-0813">Transport</keyword>
<feature type="transmembrane region" description="Helical" evidence="10">
    <location>
        <begin position="370"/>
        <end position="391"/>
    </location>
</feature>
<feature type="transmembrane region" description="Helical" evidence="10">
    <location>
        <begin position="94"/>
        <end position="117"/>
    </location>
</feature>
<keyword evidence="4" id="KW-1003">Cell membrane</keyword>
<keyword evidence="3" id="KW-0050">Antiport</keyword>
<name>E7QXR3_HALPU</name>
<organism evidence="11 13">
    <name type="scientific">Haladaptatus paucihalophilus DX253</name>
    <dbReference type="NCBI Taxonomy" id="797209"/>
    <lineage>
        <taxon>Archaea</taxon>
        <taxon>Methanobacteriati</taxon>
        <taxon>Methanobacteriota</taxon>
        <taxon>Stenosarchaea group</taxon>
        <taxon>Halobacteria</taxon>
        <taxon>Halobacteriales</taxon>
        <taxon>Haladaptataceae</taxon>
        <taxon>Haladaptatus</taxon>
    </lineage>
</organism>
<feature type="transmembrane region" description="Helical" evidence="10">
    <location>
        <begin position="428"/>
        <end position="448"/>
    </location>
</feature>
<dbReference type="PANTHER" id="PTHR43298:SF2">
    <property type="entry name" value="FMN_FAD EXPORTER YEEO-RELATED"/>
    <property type="match status" value="1"/>
</dbReference>
<dbReference type="PATRIC" id="fig|797209.4.peg.3525"/>
<dbReference type="STRING" id="797209.GCA_000376445_02239"/>
<reference evidence="12" key="3">
    <citation type="submission" date="2016-11" db="EMBL/GenBank/DDBJ databases">
        <authorList>
            <person name="Jaros S."/>
            <person name="Januszkiewicz K."/>
            <person name="Wedrychowicz H."/>
        </authorList>
    </citation>
    <scope>NUCLEOTIDE SEQUENCE [LARGE SCALE GENOMIC DNA]</scope>
    <source>
        <strain evidence="12">DX253</strain>
    </source>
</reference>
<feature type="transmembrane region" description="Helical" evidence="10">
    <location>
        <begin position="12"/>
        <end position="31"/>
    </location>
</feature>
<comment type="subcellular location">
    <subcellularLocation>
        <location evidence="1">Cell membrane</location>
        <topology evidence="1">Multi-pass membrane protein</topology>
    </subcellularLocation>
</comment>
<evidence type="ECO:0000313" key="11">
    <source>
        <dbReference type="EMBL" id="EFW90614.1"/>
    </source>
</evidence>